<comment type="caution">
    <text evidence="1">The sequence shown here is derived from an EMBL/GenBank/DDBJ whole genome shotgun (WGS) entry which is preliminary data.</text>
</comment>
<dbReference type="RefSeq" id="WP_394819227.1">
    <property type="nucleotide sequence ID" value="NZ_JAWJZY010000002.1"/>
</dbReference>
<reference evidence="1 2" key="1">
    <citation type="submission" date="2023-10" db="EMBL/GenBank/DDBJ databases">
        <title>Sorlinia euscelidii gen. nov., sp. nov., an acetic acid bacteria isolated from the gut of Euscelidius variegatus emitter.</title>
        <authorList>
            <person name="Michoud G."/>
            <person name="Marasco R."/>
            <person name="Seferji K."/>
            <person name="Gonella E."/>
            <person name="Garuglieri E."/>
            <person name="Alma A."/>
            <person name="Mapelli F."/>
            <person name="Borin S."/>
            <person name="Daffonchio D."/>
            <person name="Crotti E."/>
        </authorList>
    </citation>
    <scope>NUCLEOTIDE SEQUENCE [LARGE SCALE GENOMIC DNA]</scope>
    <source>
        <strain evidence="1 2">EV16P</strain>
    </source>
</reference>
<evidence type="ECO:0000313" key="2">
    <source>
        <dbReference type="Proteomes" id="UP001312908"/>
    </source>
</evidence>
<keyword evidence="2" id="KW-1185">Reference proteome</keyword>
<dbReference type="EMBL" id="JAWJZY010000002">
    <property type="protein sequence ID" value="MEE8658278.1"/>
    <property type="molecule type" value="Genomic_DNA"/>
</dbReference>
<dbReference type="Proteomes" id="UP001312908">
    <property type="component" value="Unassembled WGS sequence"/>
</dbReference>
<organism evidence="1 2">
    <name type="scientific">Sorlinia euscelidii</name>
    <dbReference type="NCBI Taxonomy" id="3081148"/>
    <lineage>
        <taxon>Bacteria</taxon>
        <taxon>Pseudomonadati</taxon>
        <taxon>Pseudomonadota</taxon>
        <taxon>Alphaproteobacteria</taxon>
        <taxon>Acetobacterales</taxon>
        <taxon>Acetobacteraceae</taxon>
        <taxon>Sorlinia</taxon>
    </lineage>
</organism>
<dbReference type="InterPro" id="IPR054440">
    <property type="entry name" value="Gp32-like"/>
</dbReference>
<dbReference type="Pfam" id="PF22764">
    <property type="entry name" value="E217_Gp32"/>
    <property type="match status" value="1"/>
</dbReference>
<protein>
    <submittedName>
        <fullName evidence="1">Tail protein</fullName>
    </submittedName>
</protein>
<proteinExistence type="predicted"/>
<gene>
    <name evidence="1" type="ORF">DOFOFD_04555</name>
</gene>
<sequence length="144" mass="15782">MAFNLSSADGVFTLTVETLFNAPLTLENWGTDRAWEANALDQVETQMSIDGHLNAGFVPRPVDMTLYLSAASPSVVDFEVIMTAQSTSRTIYRLDGELTLPGIGRKYTFSKGVLLSGAPLPDGTRILANRAFKLRWERVFPVGV</sequence>
<accession>A0ABU7U0Q1</accession>
<name>A0ABU7U0Q1_9PROT</name>
<evidence type="ECO:0000313" key="1">
    <source>
        <dbReference type="EMBL" id="MEE8658278.1"/>
    </source>
</evidence>